<evidence type="ECO:0000256" key="4">
    <source>
        <dbReference type="ARBA" id="ARBA00023163"/>
    </source>
</evidence>
<accession>A0A916USI5</accession>
<organism evidence="7 8">
    <name type="scientific">Chelatococcus reniformis</name>
    <dbReference type="NCBI Taxonomy" id="1494448"/>
    <lineage>
        <taxon>Bacteria</taxon>
        <taxon>Pseudomonadati</taxon>
        <taxon>Pseudomonadota</taxon>
        <taxon>Alphaproteobacteria</taxon>
        <taxon>Hyphomicrobiales</taxon>
        <taxon>Chelatococcaceae</taxon>
        <taxon>Chelatococcus</taxon>
    </lineage>
</organism>
<keyword evidence="2" id="KW-0805">Transcription regulation</keyword>
<proteinExistence type="predicted"/>
<reference evidence="7" key="2">
    <citation type="submission" date="2020-09" db="EMBL/GenBank/DDBJ databases">
        <authorList>
            <person name="Sun Q."/>
            <person name="Zhou Y."/>
        </authorList>
    </citation>
    <scope>NUCLEOTIDE SEQUENCE</scope>
    <source>
        <strain evidence="7">CGMCC 1.12919</strain>
    </source>
</reference>
<name>A0A916USI5_9HYPH</name>
<evidence type="ECO:0000256" key="2">
    <source>
        <dbReference type="ARBA" id="ARBA00023015"/>
    </source>
</evidence>
<gene>
    <name evidence="7" type="ORF">GCM10010994_48910</name>
</gene>
<evidence type="ECO:0000313" key="7">
    <source>
        <dbReference type="EMBL" id="GGC85243.1"/>
    </source>
</evidence>
<feature type="DNA-binding region" description="H-T-H motif" evidence="5">
    <location>
        <begin position="45"/>
        <end position="64"/>
    </location>
</feature>
<comment type="caution">
    <text evidence="7">The sequence shown here is derived from an EMBL/GenBank/DDBJ whole genome shotgun (WGS) entry which is preliminary data.</text>
</comment>
<evidence type="ECO:0000256" key="5">
    <source>
        <dbReference type="PROSITE-ProRule" id="PRU00335"/>
    </source>
</evidence>
<dbReference type="SUPFAM" id="SSF46689">
    <property type="entry name" value="Homeodomain-like"/>
    <property type="match status" value="1"/>
</dbReference>
<sequence length="232" mass="24925">MSATKVADAGPAILGSKLRRRKKSDRRMLEAAISLIGRHGTVGASLAQIGIDAGYSRSLPVQRFGTKQSLLETVIDAMQARFERQVERRTAGKRGCAALVERIRAQMEAVRDMPESAIALYHLIVDSTGAVPELRPRIAELHAAYWDNLRSYLVEAREIGELRSDVDIEQSVRAVSGAISGICIQALVNGDTTRLGDDAEFIAELFVGRVAKRPGAAADMPSPSAAAATESA</sequence>
<dbReference type="PROSITE" id="PS50977">
    <property type="entry name" value="HTH_TETR_2"/>
    <property type="match status" value="1"/>
</dbReference>
<dbReference type="AlphaFoldDB" id="A0A916USI5"/>
<dbReference type="Pfam" id="PF13977">
    <property type="entry name" value="TetR_C_6"/>
    <property type="match status" value="1"/>
</dbReference>
<dbReference type="PANTHER" id="PTHR47506:SF6">
    <property type="entry name" value="HTH-TYPE TRANSCRIPTIONAL REPRESSOR NEMR"/>
    <property type="match status" value="1"/>
</dbReference>
<dbReference type="EMBL" id="BMGG01000009">
    <property type="protein sequence ID" value="GGC85243.1"/>
    <property type="molecule type" value="Genomic_DNA"/>
</dbReference>
<protein>
    <recommendedName>
        <fullName evidence="6">HTH tetR-type domain-containing protein</fullName>
    </recommendedName>
</protein>
<evidence type="ECO:0000256" key="3">
    <source>
        <dbReference type="ARBA" id="ARBA00023125"/>
    </source>
</evidence>
<evidence type="ECO:0000256" key="1">
    <source>
        <dbReference type="ARBA" id="ARBA00022491"/>
    </source>
</evidence>
<keyword evidence="3 5" id="KW-0238">DNA-binding</keyword>
<dbReference type="SUPFAM" id="SSF48498">
    <property type="entry name" value="Tetracyclin repressor-like, C-terminal domain"/>
    <property type="match status" value="1"/>
</dbReference>
<keyword evidence="1" id="KW-0678">Repressor</keyword>
<dbReference type="InterPro" id="IPR009057">
    <property type="entry name" value="Homeodomain-like_sf"/>
</dbReference>
<dbReference type="InterPro" id="IPR036271">
    <property type="entry name" value="Tet_transcr_reg_TetR-rel_C_sf"/>
</dbReference>
<dbReference type="PANTHER" id="PTHR47506">
    <property type="entry name" value="TRANSCRIPTIONAL REGULATORY PROTEIN"/>
    <property type="match status" value="1"/>
</dbReference>
<dbReference type="InterPro" id="IPR039538">
    <property type="entry name" value="BetI_C"/>
</dbReference>
<dbReference type="Gene3D" id="1.10.10.60">
    <property type="entry name" value="Homeodomain-like"/>
    <property type="match status" value="1"/>
</dbReference>
<reference evidence="7" key="1">
    <citation type="journal article" date="2014" name="Int. J. Syst. Evol. Microbiol.">
        <title>Complete genome sequence of Corynebacterium casei LMG S-19264T (=DSM 44701T), isolated from a smear-ripened cheese.</title>
        <authorList>
            <consortium name="US DOE Joint Genome Institute (JGI-PGF)"/>
            <person name="Walter F."/>
            <person name="Albersmeier A."/>
            <person name="Kalinowski J."/>
            <person name="Ruckert C."/>
        </authorList>
    </citation>
    <scope>NUCLEOTIDE SEQUENCE</scope>
    <source>
        <strain evidence="7">CGMCC 1.12919</strain>
    </source>
</reference>
<keyword evidence="8" id="KW-1185">Reference proteome</keyword>
<keyword evidence="4" id="KW-0804">Transcription</keyword>
<dbReference type="RefSeq" id="WP_244642172.1">
    <property type="nucleotide sequence ID" value="NZ_BMGG01000009.1"/>
</dbReference>
<evidence type="ECO:0000313" key="8">
    <source>
        <dbReference type="Proteomes" id="UP000637002"/>
    </source>
</evidence>
<dbReference type="Proteomes" id="UP000637002">
    <property type="component" value="Unassembled WGS sequence"/>
</dbReference>
<dbReference type="InterPro" id="IPR001647">
    <property type="entry name" value="HTH_TetR"/>
</dbReference>
<dbReference type="Gene3D" id="1.10.357.10">
    <property type="entry name" value="Tetracycline Repressor, domain 2"/>
    <property type="match status" value="1"/>
</dbReference>
<feature type="domain" description="HTH tetR-type" evidence="6">
    <location>
        <begin position="22"/>
        <end position="82"/>
    </location>
</feature>
<dbReference type="GO" id="GO:0003677">
    <property type="term" value="F:DNA binding"/>
    <property type="evidence" value="ECO:0007669"/>
    <property type="project" value="UniProtKB-UniRule"/>
</dbReference>
<evidence type="ECO:0000259" key="6">
    <source>
        <dbReference type="PROSITE" id="PS50977"/>
    </source>
</evidence>